<evidence type="ECO:0000313" key="3">
    <source>
        <dbReference type="Proteomes" id="UP000178975"/>
    </source>
</evidence>
<evidence type="ECO:0000313" key="2">
    <source>
        <dbReference type="EMBL" id="OGJ10652.1"/>
    </source>
</evidence>
<reference evidence="2 3" key="1">
    <citation type="journal article" date="2016" name="Nat. Commun.">
        <title>Thousands of microbial genomes shed light on interconnected biogeochemical processes in an aquifer system.</title>
        <authorList>
            <person name="Anantharaman K."/>
            <person name="Brown C.T."/>
            <person name="Hug L.A."/>
            <person name="Sharon I."/>
            <person name="Castelle C.J."/>
            <person name="Probst A.J."/>
            <person name="Thomas B.C."/>
            <person name="Singh A."/>
            <person name="Wilkins M.J."/>
            <person name="Karaoz U."/>
            <person name="Brodie E.L."/>
            <person name="Williams K.H."/>
            <person name="Hubbard S.S."/>
            <person name="Banfield J.F."/>
        </authorList>
    </citation>
    <scope>NUCLEOTIDE SEQUENCE [LARGE SCALE GENOMIC DNA]</scope>
</reference>
<gene>
    <name evidence="2" type="ORF">A2456_01515</name>
</gene>
<proteinExistence type="predicted"/>
<sequence>MKTFKQDFIQSVKIIILALFIAVGTSYIFAWTAPTSTPPNGDASAPINVGYSPQIKQGNLWIKGLVSAGVSATNGLIVENGRVGIGTTNPYGILGVRPGTNENLMVGPGILVSGAVAISATNDNNTANTPLEVRASKTSFTTGDVCTGTGTSEKCLSAVGISGGVKDEYVICGSSAAYNSWGCRYRVNLLDGGFNCDSGYYLVEMHQNYNGNSYFIDAVKCRQL</sequence>
<keyword evidence="1" id="KW-0812">Transmembrane</keyword>
<accession>A0A1F6YW97</accession>
<dbReference type="AlphaFoldDB" id="A0A1F6YW97"/>
<dbReference type="EMBL" id="MFWE01000005">
    <property type="protein sequence ID" value="OGJ10652.1"/>
    <property type="molecule type" value="Genomic_DNA"/>
</dbReference>
<protein>
    <submittedName>
        <fullName evidence="2">Uncharacterized protein</fullName>
    </submittedName>
</protein>
<keyword evidence="1" id="KW-0472">Membrane</keyword>
<name>A0A1F6YW97_9BACT</name>
<comment type="caution">
    <text evidence="2">The sequence shown here is derived from an EMBL/GenBank/DDBJ whole genome shotgun (WGS) entry which is preliminary data.</text>
</comment>
<keyword evidence="1" id="KW-1133">Transmembrane helix</keyword>
<feature type="transmembrane region" description="Helical" evidence="1">
    <location>
        <begin position="12"/>
        <end position="31"/>
    </location>
</feature>
<organism evidence="2 3">
    <name type="scientific">Candidatus Nomurabacteria bacterium RIFOXYC2_FULL_36_19</name>
    <dbReference type="NCBI Taxonomy" id="1801806"/>
    <lineage>
        <taxon>Bacteria</taxon>
        <taxon>Candidatus Nomuraibacteriota</taxon>
    </lineage>
</organism>
<dbReference type="Proteomes" id="UP000178975">
    <property type="component" value="Unassembled WGS sequence"/>
</dbReference>
<evidence type="ECO:0000256" key="1">
    <source>
        <dbReference type="SAM" id="Phobius"/>
    </source>
</evidence>